<feature type="transmembrane region" description="Helical" evidence="7">
    <location>
        <begin position="96"/>
        <end position="117"/>
    </location>
</feature>
<feature type="transmembrane region" description="Helical" evidence="7">
    <location>
        <begin position="129"/>
        <end position="151"/>
    </location>
</feature>
<reference evidence="10" key="1">
    <citation type="submission" date="2017-09" db="EMBL/GenBank/DDBJ databases">
        <title>Depth-based differentiation of microbial function through sediment-hosted aquifers and enrichment of novel symbionts in the deep terrestrial subsurface.</title>
        <authorList>
            <person name="Probst A.J."/>
            <person name="Ladd B."/>
            <person name="Jarett J.K."/>
            <person name="Geller-Mcgrath D.E."/>
            <person name="Sieber C.M.K."/>
            <person name="Emerson J.B."/>
            <person name="Anantharaman K."/>
            <person name="Thomas B.C."/>
            <person name="Malmstrom R."/>
            <person name="Stieglmeier M."/>
            <person name="Klingl A."/>
            <person name="Woyke T."/>
            <person name="Ryan C.M."/>
            <person name="Banfield J.F."/>
        </authorList>
    </citation>
    <scope>NUCLEOTIDE SEQUENCE [LARGE SCALE GENOMIC DNA]</scope>
</reference>
<feature type="domain" description="Major facilitator superfamily (MFS) profile" evidence="8">
    <location>
        <begin position="6"/>
        <end position="387"/>
    </location>
</feature>
<feature type="transmembrane region" description="Helical" evidence="7">
    <location>
        <begin position="215"/>
        <end position="233"/>
    </location>
</feature>
<dbReference type="GO" id="GO:0016020">
    <property type="term" value="C:membrane"/>
    <property type="evidence" value="ECO:0007669"/>
    <property type="project" value="UniProtKB-SubCell"/>
</dbReference>
<keyword evidence="3" id="KW-0813">Transport</keyword>
<feature type="transmembrane region" description="Helical" evidence="7">
    <location>
        <begin position="157"/>
        <end position="178"/>
    </location>
</feature>
<dbReference type="EMBL" id="PEZT01000001">
    <property type="protein sequence ID" value="PIS09709.1"/>
    <property type="molecule type" value="Genomic_DNA"/>
</dbReference>
<dbReference type="InterPro" id="IPR020846">
    <property type="entry name" value="MFS_dom"/>
</dbReference>
<keyword evidence="4 7" id="KW-0812">Transmembrane</keyword>
<feature type="transmembrane region" description="Helical" evidence="7">
    <location>
        <begin position="245"/>
        <end position="263"/>
    </location>
</feature>
<feature type="transmembrane region" description="Helical" evidence="7">
    <location>
        <begin position="7"/>
        <end position="28"/>
    </location>
</feature>
<dbReference type="Proteomes" id="UP000230093">
    <property type="component" value="Unassembled WGS sequence"/>
</dbReference>
<comment type="caution">
    <text evidence="9">The sequence shown here is derived from an EMBL/GenBank/DDBJ whole genome shotgun (WGS) entry which is preliminary data.</text>
</comment>
<organism evidence="9 10">
    <name type="scientific">Candidatus Beckwithbacteria bacterium CG10_big_fil_rev_8_21_14_0_10_34_10</name>
    <dbReference type="NCBI Taxonomy" id="1974495"/>
    <lineage>
        <taxon>Bacteria</taxon>
        <taxon>Candidatus Beckwithiibacteriota</taxon>
    </lineage>
</organism>
<dbReference type="InterPro" id="IPR036259">
    <property type="entry name" value="MFS_trans_sf"/>
</dbReference>
<sequence>MKLDKRFIIIFIILVTEVLGFSLVLPFLPFMAQDLGASPFQVGLILSVFSVFQFVSAPIMGKLSDSYGRRPLLLFSQLSTFIGFIILGFSKSLWMIILSRIVDGLLGSNFSIAQAYLSDISSKKNRSKTFGLSGAAFGFGFMIGPAIGGLLSRFGYGLPSFVAALMALITILTTFFFLPETIKRKRKMNLKIEILKFSDFKSYLLDSKVAGKLRLFFSYVLSHAIWVSSFAMFAERQLGFNAVQVGYLLTFIGLVSIILRGFLLGKIIDLIGERNSQITGLAMVVLSMLGVSFAKDFYSALFFIGFFALGSGLLRPLLMASISKSVSPKKQGEVMGFTNSLGSLSQIIGPLLGGYLIANFFPGSLGLAAGLVMIIGILTTLKGKKISLSGKINPR</sequence>
<comment type="subcellular location">
    <subcellularLocation>
        <location evidence="1">Membrane</location>
        <topology evidence="1">Multi-pass membrane protein</topology>
    </subcellularLocation>
</comment>
<protein>
    <recommendedName>
        <fullName evidence="8">Major facilitator superfamily (MFS) profile domain-containing protein</fullName>
    </recommendedName>
</protein>
<evidence type="ECO:0000256" key="3">
    <source>
        <dbReference type="ARBA" id="ARBA00022448"/>
    </source>
</evidence>
<gene>
    <name evidence="9" type="ORF">COT75_00785</name>
</gene>
<evidence type="ECO:0000256" key="6">
    <source>
        <dbReference type="ARBA" id="ARBA00023136"/>
    </source>
</evidence>
<feature type="transmembrane region" description="Helical" evidence="7">
    <location>
        <begin position="40"/>
        <end position="60"/>
    </location>
</feature>
<evidence type="ECO:0000256" key="4">
    <source>
        <dbReference type="ARBA" id="ARBA00022692"/>
    </source>
</evidence>
<dbReference type="InterPro" id="IPR011701">
    <property type="entry name" value="MFS"/>
</dbReference>
<feature type="transmembrane region" description="Helical" evidence="7">
    <location>
        <begin position="72"/>
        <end position="90"/>
    </location>
</feature>
<dbReference type="PROSITE" id="PS50850">
    <property type="entry name" value="MFS"/>
    <property type="match status" value="1"/>
</dbReference>
<keyword evidence="6 7" id="KW-0472">Membrane</keyword>
<dbReference type="PANTHER" id="PTHR23504">
    <property type="entry name" value="MAJOR FACILITATOR SUPERFAMILY DOMAIN-CONTAINING PROTEIN 10"/>
    <property type="match status" value="1"/>
</dbReference>
<evidence type="ECO:0000259" key="8">
    <source>
        <dbReference type="PROSITE" id="PS50850"/>
    </source>
</evidence>
<accession>A0A2H0WCS6</accession>
<dbReference type="AlphaFoldDB" id="A0A2H0WCS6"/>
<proteinExistence type="inferred from homology"/>
<dbReference type="GO" id="GO:0022857">
    <property type="term" value="F:transmembrane transporter activity"/>
    <property type="evidence" value="ECO:0007669"/>
    <property type="project" value="InterPro"/>
</dbReference>
<evidence type="ECO:0000256" key="5">
    <source>
        <dbReference type="ARBA" id="ARBA00022989"/>
    </source>
</evidence>
<dbReference type="PRINTS" id="PR01035">
    <property type="entry name" value="TCRTETA"/>
</dbReference>
<evidence type="ECO:0000256" key="1">
    <source>
        <dbReference type="ARBA" id="ARBA00004141"/>
    </source>
</evidence>
<dbReference type="Pfam" id="PF07690">
    <property type="entry name" value="MFS_1"/>
    <property type="match status" value="1"/>
</dbReference>
<evidence type="ECO:0000313" key="9">
    <source>
        <dbReference type="EMBL" id="PIS09709.1"/>
    </source>
</evidence>
<dbReference type="InterPro" id="IPR001958">
    <property type="entry name" value="Tet-R_TetA/multi-R_MdtG-like"/>
</dbReference>
<dbReference type="Gene3D" id="1.20.1250.20">
    <property type="entry name" value="MFS general substrate transporter like domains"/>
    <property type="match status" value="1"/>
</dbReference>
<dbReference type="PROSITE" id="PS00216">
    <property type="entry name" value="SUGAR_TRANSPORT_1"/>
    <property type="match status" value="1"/>
</dbReference>
<comment type="similarity">
    <text evidence="2">Belongs to the major facilitator superfamily. TCR/Tet family.</text>
</comment>
<feature type="transmembrane region" description="Helical" evidence="7">
    <location>
        <begin position="300"/>
        <end position="322"/>
    </location>
</feature>
<feature type="transmembrane region" description="Helical" evidence="7">
    <location>
        <begin position="363"/>
        <end position="381"/>
    </location>
</feature>
<dbReference type="InterPro" id="IPR005829">
    <property type="entry name" value="Sugar_transporter_CS"/>
</dbReference>
<dbReference type="SUPFAM" id="SSF103473">
    <property type="entry name" value="MFS general substrate transporter"/>
    <property type="match status" value="1"/>
</dbReference>
<evidence type="ECO:0000256" key="2">
    <source>
        <dbReference type="ARBA" id="ARBA00007520"/>
    </source>
</evidence>
<evidence type="ECO:0000313" key="10">
    <source>
        <dbReference type="Proteomes" id="UP000230093"/>
    </source>
</evidence>
<name>A0A2H0WCS6_9BACT</name>
<dbReference type="PANTHER" id="PTHR23504:SF15">
    <property type="entry name" value="MAJOR FACILITATOR SUPERFAMILY (MFS) PROFILE DOMAIN-CONTAINING PROTEIN"/>
    <property type="match status" value="1"/>
</dbReference>
<keyword evidence="5 7" id="KW-1133">Transmembrane helix</keyword>
<evidence type="ECO:0000256" key="7">
    <source>
        <dbReference type="SAM" id="Phobius"/>
    </source>
</evidence>